<feature type="compositionally biased region" description="Basic and acidic residues" evidence="1">
    <location>
        <begin position="75"/>
        <end position="88"/>
    </location>
</feature>
<reference evidence="2 3" key="1">
    <citation type="submission" date="2024-07" db="EMBL/GenBank/DDBJ databases">
        <title>Section-level genome sequencing and comparative genomics of Aspergillus sections Usti and Cavernicolus.</title>
        <authorList>
            <consortium name="Lawrence Berkeley National Laboratory"/>
            <person name="Nybo J.L."/>
            <person name="Vesth T.C."/>
            <person name="Theobald S."/>
            <person name="Frisvad J.C."/>
            <person name="Larsen T.O."/>
            <person name="Kjaerboelling I."/>
            <person name="Rothschild-Mancinelli K."/>
            <person name="Lyhne E.K."/>
            <person name="Kogle M.E."/>
            <person name="Barry K."/>
            <person name="Clum A."/>
            <person name="Na H."/>
            <person name="Ledsgaard L."/>
            <person name="Lin J."/>
            <person name="Lipzen A."/>
            <person name="Kuo A."/>
            <person name="Riley R."/>
            <person name="Mondo S."/>
            <person name="Labutti K."/>
            <person name="Haridas S."/>
            <person name="Pangalinan J."/>
            <person name="Salamov A.A."/>
            <person name="Simmons B.A."/>
            <person name="Magnuson J.K."/>
            <person name="Chen J."/>
            <person name="Drula E."/>
            <person name="Henrissat B."/>
            <person name="Wiebenga A."/>
            <person name="Lubbers R.J."/>
            <person name="Gomes A.C."/>
            <person name="Makela M.R."/>
            <person name="Stajich J."/>
            <person name="Grigoriev I.V."/>
            <person name="Mortensen U.H."/>
            <person name="De Vries R.P."/>
            <person name="Baker S.E."/>
            <person name="Andersen M.R."/>
        </authorList>
    </citation>
    <scope>NUCLEOTIDE SEQUENCE [LARGE SCALE GENOMIC DNA]</scope>
    <source>
        <strain evidence="2 3">CBS 123904</strain>
    </source>
</reference>
<name>A0ABR4IS76_9EURO</name>
<evidence type="ECO:0000313" key="2">
    <source>
        <dbReference type="EMBL" id="KAL2829648.1"/>
    </source>
</evidence>
<dbReference type="EMBL" id="JBFXLU010000325">
    <property type="protein sequence ID" value="KAL2829648.1"/>
    <property type="molecule type" value="Genomic_DNA"/>
</dbReference>
<protein>
    <submittedName>
        <fullName evidence="2">Uncharacterized protein</fullName>
    </submittedName>
</protein>
<evidence type="ECO:0000313" key="3">
    <source>
        <dbReference type="Proteomes" id="UP001610446"/>
    </source>
</evidence>
<organism evidence="2 3">
    <name type="scientific">Aspergillus pseudoustus</name>
    <dbReference type="NCBI Taxonomy" id="1810923"/>
    <lineage>
        <taxon>Eukaryota</taxon>
        <taxon>Fungi</taxon>
        <taxon>Dikarya</taxon>
        <taxon>Ascomycota</taxon>
        <taxon>Pezizomycotina</taxon>
        <taxon>Eurotiomycetes</taxon>
        <taxon>Eurotiomycetidae</taxon>
        <taxon>Eurotiales</taxon>
        <taxon>Aspergillaceae</taxon>
        <taxon>Aspergillus</taxon>
        <taxon>Aspergillus subgen. Nidulantes</taxon>
    </lineage>
</organism>
<accession>A0ABR4IS76</accession>
<feature type="region of interest" description="Disordered" evidence="1">
    <location>
        <begin position="36"/>
        <end position="88"/>
    </location>
</feature>
<proteinExistence type="predicted"/>
<gene>
    <name evidence="2" type="ORF">BJY01DRAFT_123326</name>
</gene>
<comment type="caution">
    <text evidence="2">The sequence shown here is derived from an EMBL/GenBank/DDBJ whole genome shotgun (WGS) entry which is preliminary data.</text>
</comment>
<keyword evidence="3" id="KW-1185">Reference proteome</keyword>
<sequence>MKITPDSCGLLQNEMTNQNMKQKKVGKHQQEALCGDPYHSIPKWKPNSPPTSCIRSRPNIPRAKSKQAERANNGTKKDASECKRVTGPEDRGLKPLVGKVVVELVCSANACERLWRHCVDGLVFRNS</sequence>
<dbReference type="Proteomes" id="UP001610446">
    <property type="component" value="Unassembled WGS sequence"/>
</dbReference>
<evidence type="ECO:0000256" key="1">
    <source>
        <dbReference type="SAM" id="MobiDB-lite"/>
    </source>
</evidence>